<dbReference type="Ensembl" id="ENSOANT00000063573.1">
    <property type="protein sequence ID" value="ENSOANP00000045619.1"/>
    <property type="gene ID" value="ENSOANG00000049909.1"/>
</dbReference>
<dbReference type="Pfam" id="PF03285">
    <property type="entry name" value="Paralemmin"/>
    <property type="match status" value="1"/>
</dbReference>
<gene>
    <name evidence="4" type="primary">PALM3</name>
</gene>
<dbReference type="PANTHER" id="PTHR47528">
    <property type="entry name" value="PARALEMMIN-3"/>
    <property type="match status" value="1"/>
</dbReference>
<dbReference type="FunCoup" id="A0A6I8NW92">
    <property type="interactions" value="52"/>
</dbReference>
<feature type="compositionally biased region" description="Basic and acidic residues" evidence="3">
    <location>
        <begin position="144"/>
        <end position="154"/>
    </location>
</feature>
<feature type="compositionally biased region" description="Basic and acidic residues" evidence="3">
    <location>
        <begin position="422"/>
        <end position="439"/>
    </location>
</feature>
<dbReference type="Bgee" id="ENSOANG00000049909">
    <property type="expression patterns" value="Expressed in adult mammalian kidney and 5 other cell types or tissues"/>
</dbReference>
<accession>A0A6I8NW92</accession>
<keyword evidence="1 2" id="KW-0175">Coiled coil</keyword>
<reference evidence="4" key="2">
    <citation type="submission" date="2025-08" db="UniProtKB">
        <authorList>
            <consortium name="Ensembl"/>
        </authorList>
    </citation>
    <scope>IDENTIFICATION</scope>
    <source>
        <strain evidence="4">Glennie</strain>
    </source>
</reference>
<organism evidence="4 5">
    <name type="scientific">Ornithorhynchus anatinus</name>
    <name type="common">Duckbill platypus</name>
    <dbReference type="NCBI Taxonomy" id="9258"/>
    <lineage>
        <taxon>Eukaryota</taxon>
        <taxon>Metazoa</taxon>
        <taxon>Chordata</taxon>
        <taxon>Craniata</taxon>
        <taxon>Vertebrata</taxon>
        <taxon>Euteleostomi</taxon>
        <taxon>Mammalia</taxon>
        <taxon>Monotremata</taxon>
        <taxon>Ornithorhynchidae</taxon>
        <taxon>Ornithorhynchus</taxon>
    </lineage>
</organism>
<dbReference type="GO" id="GO:0008360">
    <property type="term" value="P:regulation of cell shape"/>
    <property type="evidence" value="ECO:0007669"/>
    <property type="project" value="InterPro"/>
</dbReference>
<dbReference type="InParanoid" id="A0A6I8NW92"/>
<evidence type="ECO:0000256" key="2">
    <source>
        <dbReference type="SAM" id="Coils"/>
    </source>
</evidence>
<evidence type="ECO:0000313" key="4">
    <source>
        <dbReference type="Ensembl" id="ENSOANP00000045619.1"/>
    </source>
</evidence>
<feature type="compositionally biased region" description="Gly residues" evidence="3">
    <location>
        <begin position="178"/>
        <end position="187"/>
    </location>
</feature>
<dbReference type="GeneTree" id="ENSGT00390000009016"/>
<feature type="region of interest" description="Disordered" evidence="3">
    <location>
        <begin position="326"/>
        <end position="367"/>
    </location>
</feature>
<dbReference type="InterPro" id="IPR004965">
    <property type="entry name" value="Paralemmin"/>
</dbReference>
<reference evidence="4" key="3">
    <citation type="submission" date="2025-09" db="UniProtKB">
        <authorList>
            <consortium name="Ensembl"/>
        </authorList>
    </citation>
    <scope>IDENTIFICATION</scope>
    <source>
        <strain evidence="4">Glennie</strain>
    </source>
</reference>
<dbReference type="PANTHER" id="PTHR47528:SF1">
    <property type="entry name" value="PARALEMMIN-3"/>
    <property type="match status" value="1"/>
</dbReference>
<dbReference type="GO" id="GO:0016020">
    <property type="term" value="C:membrane"/>
    <property type="evidence" value="ECO:0007669"/>
    <property type="project" value="InterPro"/>
</dbReference>
<reference evidence="4 5" key="1">
    <citation type="journal article" date="2008" name="Nature">
        <title>Genome analysis of the platypus reveals unique signatures of evolution.</title>
        <authorList>
            <person name="Warren W.C."/>
            <person name="Hillier L.W."/>
            <person name="Marshall Graves J.A."/>
            <person name="Birney E."/>
            <person name="Ponting C.P."/>
            <person name="Grutzner F."/>
            <person name="Belov K."/>
            <person name="Miller W."/>
            <person name="Clarke L."/>
            <person name="Chinwalla A.T."/>
            <person name="Yang S.P."/>
            <person name="Heger A."/>
            <person name="Locke D.P."/>
            <person name="Miethke P."/>
            <person name="Waters P.D."/>
            <person name="Veyrunes F."/>
            <person name="Fulton L."/>
            <person name="Fulton B."/>
            <person name="Graves T."/>
            <person name="Wallis J."/>
            <person name="Puente X.S."/>
            <person name="Lopez-Otin C."/>
            <person name="Ordonez G.R."/>
            <person name="Eichler E.E."/>
            <person name="Chen L."/>
            <person name="Cheng Z."/>
            <person name="Deakin J.E."/>
            <person name="Alsop A."/>
            <person name="Thompson K."/>
            <person name="Kirby P."/>
            <person name="Papenfuss A.T."/>
            <person name="Wakefield M.J."/>
            <person name="Olender T."/>
            <person name="Lancet D."/>
            <person name="Huttley G.A."/>
            <person name="Smit A.F."/>
            <person name="Pask A."/>
            <person name="Temple-Smith P."/>
            <person name="Batzer M.A."/>
            <person name="Walker J.A."/>
            <person name="Konkel M.K."/>
            <person name="Harris R.S."/>
            <person name="Whittington C.M."/>
            <person name="Wong E.S."/>
            <person name="Gemmell N.J."/>
            <person name="Buschiazzo E."/>
            <person name="Vargas Jentzsch I.M."/>
            <person name="Merkel A."/>
            <person name="Schmitz J."/>
            <person name="Zemann A."/>
            <person name="Churakov G."/>
            <person name="Kriegs J.O."/>
            <person name="Brosius J."/>
            <person name="Murchison E.P."/>
            <person name="Sachidanandam R."/>
            <person name="Smith C."/>
            <person name="Hannon G.J."/>
            <person name="Tsend-Ayush E."/>
            <person name="McMillan D."/>
            <person name="Attenborough R."/>
            <person name="Rens W."/>
            <person name="Ferguson-Smith M."/>
            <person name="Lefevre C.M."/>
            <person name="Sharp J.A."/>
            <person name="Nicholas K.R."/>
            <person name="Ray D.A."/>
            <person name="Kube M."/>
            <person name="Reinhardt R."/>
            <person name="Pringle T.H."/>
            <person name="Taylor J."/>
            <person name="Jones R.C."/>
            <person name="Nixon B."/>
            <person name="Dacheux J.L."/>
            <person name="Niwa H."/>
            <person name="Sekita Y."/>
            <person name="Huang X."/>
            <person name="Stark A."/>
            <person name="Kheradpour P."/>
            <person name="Kellis M."/>
            <person name="Flicek P."/>
            <person name="Chen Y."/>
            <person name="Webber C."/>
            <person name="Hardison R."/>
            <person name="Nelson J."/>
            <person name="Hallsworth-Pepin K."/>
            <person name="Delehaunty K."/>
            <person name="Markovic C."/>
            <person name="Minx P."/>
            <person name="Feng Y."/>
            <person name="Kremitzki C."/>
            <person name="Mitreva M."/>
            <person name="Glasscock J."/>
            <person name="Wylie T."/>
            <person name="Wohldmann P."/>
            <person name="Thiru P."/>
            <person name="Nhan M.N."/>
            <person name="Pohl C.S."/>
            <person name="Smith S.M."/>
            <person name="Hou S."/>
            <person name="Nefedov M."/>
            <person name="de Jong P.J."/>
            <person name="Renfree M.B."/>
            <person name="Mardis E.R."/>
            <person name="Wilson R.K."/>
        </authorList>
    </citation>
    <scope>NUCLEOTIDE SEQUENCE [LARGE SCALE GENOMIC DNA]</scope>
    <source>
        <strain evidence="4 5">Glennie</strain>
    </source>
</reference>
<keyword evidence="5" id="KW-1185">Reference proteome</keyword>
<feature type="compositionally biased region" description="Acidic residues" evidence="3">
    <location>
        <begin position="452"/>
        <end position="472"/>
    </location>
</feature>
<evidence type="ECO:0000313" key="5">
    <source>
        <dbReference type="Proteomes" id="UP000002279"/>
    </source>
</evidence>
<dbReference type="Proteomes" id="UP000002279">
    <property type="component" value="Chromosome 7"/>
</dbReference>
<dbReference type="AlphaFoldDB" id="A0A6I8NW92"/>
<dbReference type="OMA" id="DWEELLM"/>
<feature type="compositionally biased region" description="Basic and acidic residues" evidence="3">
    <location>
        <begin position="269"/>
        <end position="285"/>
    </location>
</feature>
<evidence type="ECO:0000256" key="3">
    <source>
        <dbReference type="SAM" id="MobiDB-lite"/>
    </source>
</evidence>
<feature type="region of interest" description="Disordered" evidence="3">
    <location>
        <begin position="113"/>
        <end position="285"/>
    </location>
</feature>
<evidence type="ECO:0000256" key="1">
    <source>
        <dbReference type="ARBA" id="ARBA00023054"/>
    </source>
</evidence>
<protein>
    <submittedName>
        <fullName evidence="4">Paralemmin 3</fullName>
    </submittedName>
</protein>
<dbReference type="InterPro" id="IPR024149">
    <property type="entry name" value="Paralemmin-3"/>
</dbReference>
<feature type="region of interest" description="Disordered" evidence="3">
    <location>
        <begin position="381"/>
        <end position="584"/>
    </location>
</feature>
<feature type="compositionally biased region" description="Basic and acidic residues" evidence="3">
    <location>
        <begin position="215"/>
        <end position="232"/>
    </location>
</feature>
<feature type="coiled-coil region" evidence="2">
    <location>
        <begin position="29"/>
        <end position="112"/>
    </location>
</feature>
<feature type="compositionally biased region" description="Basic and acidic residues" evidence="3">
    <location>
        <begin position="326"/>
        <end position="358"/>
    </location>
</feature>
<name>A0A6I8NW92_ORNAN</name>
<proteinExistence type="predicted"/>
<sequence length="584" mass="63575">DPTPAPALVFSLYRAMAESSLYRERLEVIGEKRRLQEEIRTTRRELEEEKLRVLRLKRKFLRERWLMAGTPHPPEGPEQEAISPVDQSEARIEQLEENLFTLQAELQLLQSASTGAQPKASGRPTWRKLTVPRSLSQAAMEATPADKEEVEKRASLPATPVGKAPEPSVPQTAQHPGDLGGEVGGGTSPLKEWGAADGSSSEPNGPCPMPSPTKTEPDQKEAPGGREIDIKEGPGSPEESAREEMGNIEGNSREGIAAMEKEAEEEGREEILREELKSTQGRARERLEAMVGSAREELGGLEGDLSEEMGATGRAIREEKEGLEDVGIKDLAREGLENKQEITREDSAEEGAGDREGRVGTGEEGTIIWVERVVITDEEDEVAAAGAEMTECNELAAEDSKMAVEKNEGPDEEKEGPAEGSGGRKPEEPEAELGSREPGEAQGLESEQKGQEEEEEEEEEEGEEEEEEEEEGGREQGLQDVVFPGDSEALPGDEVPPQDSDPPQLQRRDPAPSLEQLPGLSAEPLEHQPLLPRIHTGAPYPNPSTHLVPTYAAAPAPARRPEPQQEGEESNGPKQKSCQCCSVM</sequence>
<feature type="compositionally biased region" description="Basic and acidic residues" evidence="3">
    <location>
        <begin position="398"/>
        <end position="409"/>
    </location>
</feature>